<dbReference type="EMBL" id="ACJE01000001">
    <property type="protein sequence ID" value="EHA28598.1"/>
    <property type="molecule type" value="Genomic_DNA"/>
</dbReference>
<protein>
    <submittedName>
        <fullName evidence="2">Uncharacterized protein</fullName>
    </submittedName>
</protein>
<dbReference type="Proteomes" id="UP000009038">
    <property type="component" value="Unassembled WGS sequence"/>
</dbReference>
<evidence type="ECO:0000256" key="1">
    <source>
        <dbReference type="SAM" id="MobiDB-lite"/>
    </source>
</evidence>
<reference evidence="2 3" key="1">
    <citation type="journal article" date="2011" name="Genome Res.">
        <title>Comparative genomics of citric-acid-producing Aspergillus niger ATCC 1015 versus enzyme-producing CBS 513.88.</title>
        <authorList>
            <person name="Andersen M.R."/>
            <person name="Salazar M.P."/>
            <person name="Schaap P.J."/>
            <person name="van de Vondervoort P.J."/>
            <person name="Culley D."/>
            <person name="Thykaer J."/>
            <person name="Frisvad J.C."/>
            <person name="Nielsen K.F."/>
            <person name="Albang R."/>
            <person name="Albermann K."/>
            <person name="Berka R.M."/>
            <person name="Braus G.H."/>
            <person name="Braus-Stromeyer S.A."/>
            <person name="Corrochano L.M."/>
            <person name="Dai Z."/>
            <person name="van Dijck P.W."/>
            <person name="Hofmann G."/>
            <person name="Lasure L.L."/>
            <person name="Magnuson J.K."/>
            <person name="Menke H."/>
            <person name="Meijer M."/>
            <person name="Meijer S.L."/>
            <person name="Nielsen J.B."/>
            <person name="Nielsen M.L."/>
            <person name="van Ooyen A.J."/>
            <person name="Pel H.J."/>
            <person name="Poulsen L."/>
            <person name="Samson R.A."/>
            <person name="Stam H."/>
            <person name="Tsang A."/>
            <person name="van den Brink J.M."/>
            <person name="Atkins A."/>
            <person name="Aerts A."/>
            <person name="Shapiro H."/>
            <person name="Pangilinan J."/>
            <person name="Salamov A."/>
            <person name="Lou Y."/>
            <person name="Lindquist E."/>
            <person name="Lucas S."/>
            <person name="Grimwood J."/>
            <person name="Grigoriev I.V."/>
            <person name="Kubicek C.P."/>
            <person name="Martinez D."/>
            <person name="van Peij N.N."/>
            <person name="Roubos J.A."/>
            <person name="Nielsen J."/>
            <person name="Baker S.E."/>
        </authorList>
    </citation>
    <scope>NUCLEOTIDE SEQUENCE [LARGE SCALE GENOMIC DNA]</scope>
    <source>
        <strain evidence="3">ATCC 1015 / CBS 113.46 / FGSC A1144 / LSHB Ac4 / NCTC 3858a / NRRL 328 / USDA 3528.7</strain>
    </source>
</reference>
<evidence type="ECO:0000313" key="2">
    <source>
        <dbReference type="EMBL" id="EHA28598.1"/>
    </source>
</evidence>
<comment type="caution">
    <text evidence="2">The sequence shown here is derived from an EMBL/GenBank/DDBJ whole genome shotgun (WGS) entry which is preliminary data.</text>
</comment>
<dbReference type="VEuPathDB" id="FungiDB:ASPNIDRAFT2_43098"/>
<accession>G3XLU0</accession>
<gene>
    <name evidence="2" type="ORF">ASPNIDRAFT_43098</name>
</gene>
<name>G3XLU0_ASPNA</name>
<dbReference type="AlphaFoldDB" id="G3XLU0"/>
<feature type="region of interest" description="Disordered" evidence="1">
    <location>
        <begin position="75"/>
        <end position="115"/>
    </location>
</feature>
<organism evidence="2 3">
    <name type="scientific">Aspergillus niger (strain ATCC 1015 / CBS 113.46 / FGSC A1144 / LSHB Ac4 / NCTC 3858a / NRRL 328 / USDA 3528.7)</name>
    <dbReference type="NCBI Taxonomy" id="380704"/>
    <lineage>
        <taxon>Eukaryota</taxon>
        <taxon>Fungi</taxon>
        <taxon>Dikarya</taxon>
        <taxon>Ascomycota</taxon>
        <taxon>Pezizomycotina</taxon>
        <taxon>Eurotiomycetes</taxon>
        <taxon>Eurotiomycetidae</taxon>
        <taxon>Eurotiales</taxon>
        <taxon>Aspergillaceae</taxon>
        <taxon>Aspergillus</taxon>
        <taxon>Aspergillus subgen. Circumdati</taxon>
    </lineage>
</organism>
<feature type="compositionally biased region" description="Low complexity" evidence="1">
    <location>
        <begin position="86"/>
        <end position="97"/>
    </location>
</feature>
<proteinExistence type="predicted"/>
<dbReference type="HOGENOM" id="CLU_1815372_0_0_1"/>
<sequence>MLGRRRQTRAPSPNRDACAPDGLIVMHSKLRSILEGIGDRLAERSRPNGSGCIIPYQLPLFSVFRPFPARPATCGQVGSHADFNDGSSSASSPTSGPHFLGPEPQQTFSTPSPTYPRSLPCRLNSIVAGIQIFNMHDTAAGC</sequence>
<evidence type="ECO:0000313" key="3">
    <source>
        <dbReference type="Proteomes" id="UP000009038"/>
    </source>
</evidence>